<keyword evidence="2" id="KW-1185">Reference proteome</keyword>
<dbReference type="AlphaFoldDB" id="A0A7I8IL11"/>
<proteinExistence type="predicted"/>
<reference evidence="1 2" key="1">
    <citation type="submission" date="2019-12" db="EMBL/GenBank/DDBJ databases">
        <authorList>
            <person name="Scholz U."/>
            <person name="Mascher M."/>
            <person name="Fiebig A."/>
        </authorList>
    </citation>
    <scope>NUCLEOTIDE SEQUENCE</scope>
</reference>
<dbReference type="EMBL" id="CACRZD030000004">
    <property type="protein sequence ID" value="CAA6658583.1"/>
    <property type="molecule type" value="Genomic_DNA"/>
</dbReference>
<dbReference type="Proteomes" id="UP001189122">
    <property type="component" value="Unassembled WGS sequence"/>
</dbReference>
<dbReference type="EMBL" id="LR743591">
    <property type="protein sequence ID" value="CAA2618860.1"/>
    <property type="molecule type" value="Genomic_DNA"/>
</dbReference>
<sequence length="64" mass="6618">MATMTSMPEPARALMVEAAASKSFTFSNPLSRSICTTVFGGSWCVACVPSSLPAPPRLATTALP</sequence>
<evidence type="ECO:0000313" key="2">
    <source>
        <dbReference type="Proteomes" id="UP001189122"/>
    </source>
</evidence>
<name>A0A7I8IL11_SPIIN</name>
<protein>
    <submittedName>
        <fullName evidence="1">Uncharacterized protein</fullName>
    </submittedName>
</protein>
<gene>
    <name evidence="1" type="ORF">SI7747_04005027</name>
</gene>
<organism evidence="1">
    <name type="scientific">Spirodela intermedia</name>
    <name type="common">Intermediate duckweed</name>
    <dbReference type="NCBI Taxonomy" id="51605"/>
    <lineage>
        <taxon>Eukaryota</taxon>
        <taxon>Viridiplantae</taxon>
        <taxon>Streptophyta</taxon>
        <taxon>Embryophyta</taxon>
        <taxon>Tracheophyta</taxon>
        <taxon>Spermatophyta</taxon>
        <taxon>Magnoliopsida</taxon>
        <taxon>Liliopsida</taxon>
        <taxon>Araceae</taxon>
        <taxon>Lemnoideae</taxon>
        <taxon>Spirodela</taxon>
    </lineage>
</organism>
<accession>A0A7I8IL11</accession>
<evidence type="ECO:0000313" key="1">
    <source>
        <dbReference type="EMBL" id="CAA2618860.1"/>
    </source>
</evidence>